<dbReference type="PROSITE" id="PS51318">
    <property type="entry name" value="TAT"/>
    <property type="match status" value="1"/>
</dbReference>
<keyword evidence="1" id="KW-0812">Transmembrane</keyword>
<comment type="caution">
    <text evidence="2">The sequence shown here is derived from an EMBL/GenBank/DDBJ whole genome shotgun (WGS) entry which is preliminary data.</text>
</comment>
<dbReference type="EMBL" id="BSUZ01000001">
    <property type="protein sequence ID" value="GMA86210.1"/>
    <property type="molecule type" value="Genomic_DNA"/>
</dbReference>
<proteinExistence type="predicted"/>
<feature type="transmembrane region" description="Helical" evidence="1">
    <location>
        <begin position="59"/>
        <end position="75"/>
    </location>
</feature>
<keyword evidence="1" id="KW-0472">Membrane</keyword>
<feature type="transmembrane region" description="Helical" evidence="1">
    <location>
        <begin position="87"/>
        <end position="117"/>
    </location>
</feature>
<gene>
    <name evidence="2" type="ORF">GCM10025868_14600</name>
</gene>
<keyword evidence="1" id="KW-1133">Transmembrane helix</keyword>
<dbReference type="InterPro" id="IPR006311">
    <property type="entry name" value="TAT_signal"/>
</dbReference>
<evidence type="ECO:0000256" key="1">
    <source>
        <dbReference type="SAM" id="Phobius"/>
    </source>
</evidence>
<protein>
    <submittedName>
        <fullName evidence="2">Uncharacterized protein</fullName>
    </submittedName>
</protein>
<reference evidence="3" key="1">
    <citation type="journal article" date="2019" name="Int. J. Syst. Evol. Microbiol.">
        <title>The Global Catalogue of Microorganisms (GCM) 10K type strain sequencing project: providing services to taxonomists for standard genome sequencing and annotation.</title>
        <authorList>
            <consortium name="The Broad Institute Genomics Platform"/>
            <consortium name="The Broad Institute Genome Sequencing Center for Infectious Disease"/>
            <person name="Wu L."/>
            <person name="Ma J."/>
        </authorList>
    </citation>
    <scope>NUCLEOTIDE SEQUENCE [LARGE SCALE GENOMIC DNA]</scope>
    <source>
        <strain evidence="3">NBRC 108730</strain>
    </source>
</reference>
<sequence>MLAVVGALGRRRWLTLAGAGLLWLAALGLWVAGLADADLLRRLPDVPLPVLGPLEVENLVALLLVFAVGTVAAVAPGRFPLDRRLAVLALVVAAVTLVGGGFGPFGAPAFAYLVLWLSALRTPHLTRVGVKVDVSYGLYIYAFPVQQPARHLAAARGRPLGVRAGEPGAVAARRHRLLVRRRAPVHAAQAAP</sequence>
<evidence type="ECO:0000313" key="2">
    <source>
        <dbReference type="EMBL" id="GMA86210.1"/>
    </source>
</evidence>
<accession>A0ABQ6JG77</accession>
<evidence type="ECO:0000313" key="3">
    <source>
        <dbReference type="Proteomes" id="UP001157017"/>
    </source>
</evidence>
<keyword evidence="3" id="KW-1185">Reference proteome</keyword>
<name>A0ABQ6JG77_9ACTN</name>
<organism evidence="2 3">
    <name type="scientific">Angustibacter aerolatus</name>
    <dbReference type="NCBI Taxonomy" id="1162965"/>
    <lineage>
        <taxon>Bacteria</taxon>
        <taxon>Bacillati</taxon>
        <taxon>Actinomycetota</taxon>
        <taxon>Actinomycetes</taxon>
        <taxon>Kineosporiales</taxon>
        <taxon>Kineosporiaceae</taxon>
    </lineage>
</organism>
<dbReference type="Proteomes" id="UP001157017">
    <property type="component" value="Unassembled WGS sequence"/>
</dbReference>